<keyword evidence="2" id="KW-1185">Reference proteome</keyword>
<dbReference type="AlphaFoldDB" id="A0A0A2M6L1"/>
<accession>A0A0A2M6L1</accession>
<evidence type="ECO:0000313" key="1">
    <source>
        <dbReference type="EMBL" id="KGO87078.1"/>
    </source>
</evidence>
<organism evidence="1 2">
    <name type="scientific">Flavobacterium rivuli WB 3.3-2 = DSM 21788</name>
    <dbReference type="NCBI Taxonomy" id="1121895"/>
    <lineage>
        <taxon>Bacteria</taxon>
        <taxon>Pseudomonadati</taxon>
        <taxon>Bacteroidota</taxon>
        <taxon>Flavobacteriia</taxon>
        <taxon>Flavobacteriales</taxon>
        <taxon>Flavobacteriaceae</taxon>
        <taxon>Flavobacterium</taxon>
    </lineage>
</organism>
<name>A0A0A2M6L1_9FLAO</name>
<comment type="caution">
    <text evidence="1">The sequence shown here is derived from an EMBL/GenBank/DDBJ whole genome shotgun (WGS) entry which is preliminary data.</text>
</comment>
<dbReference type="EMBL" id="JRLX01000006">
    <property type="protein sequence ID" value="KGO87078.1"/>
    <property type="molecule type" value="Genomic_DNA"/>
</dbReference>
<evidence type="ECO:0000313" key="2">
    <source>
        <dbReference type="Proteomes" id="UP000030152"/>
    </source>
</evidence>
<sequence>MQTRYEVSIFVFIFWDKDFTTVNRIADKHPKIGAATNKAFPIYFLANLVGSKNPFAKLLKCPNYKRSLRFFNSYVFFSIVAS</sequence>
<gene>
    <name evidence="1" type="ORF">Q765_07670</name>
</gene>
<reference evidence="1 2" key="1">
    <citation type="submission" date="2013-09" db="EMBL/GenBank/DDBJ databases">
        <authorList>
            <person name="Zeng Z."/>
            <person name="Chen C."/>
        </authorList>
    </citation>
    <scope>NUCLEOTIDE SEQUENCE [LARGE SCALE GENOMIC DNA]</scope>
    <source>
        <strain evidence="1 2">WB 3.3-2</strain>
    </source>
</reference>
<dbReference type="Proteomes" id="UP000030152">
    <property type="component" value="Unassembled WGS sequence"/>
</dbReference>
<protein>
    <submittedName>
        <fullName evidence="1">Uncharacterized protein</fullName>
    </submittedName>
</protein>
<proteinExistence type="predicted"/>